<name>A0A1R3L326_9ROSI</name>
<keyword evidence="2" id="KW-1185">Reference proteome</keyword>
<accession>A0A1R3L326</accession>
<organism evidence="1 2">
    <name type="scientific">Corchorus olitorius</name>
    <dbReference type="NCBI Taxonomy" id="93759"/>
    <lineage>
        <taxon>Eukaryota</taxon>
        <taxon>Viridiplantae</taxon>
        <taxon>Streptophyta</taxon>
        <taxon>Embryophyta</taxon>
        <taxon>Tracheophyta</taxon>
        <taxon>Spermatophyta</taxon>
        <taxon>Magnoliopsida</taxon>
        <taxon>eudicotyledons</taxon>
        <taxon>Gunneridae</taxon>
        <taxon>Pentapetalae</taxon>
        <taxon>rosids</taxon>
        <taxon>malvids</taxon>
        <taxon>Malvales</taxon>
        <taxon>Malvaceae</taxon>
        <taxon>Grewioideae</taxon>
        <taxon>Apeibeae</taxon>
        <taxon>Corchorus</taxon>
    </lineage>
</organism>
<protein>
    <submittedName>
        <fullName evidence="1">Uncharacterized protein</fullName>
    </submittedName>
</protein>
<gene>
    <name evidence="1" type="ORF">COLO4_00999</name>
</gene>
<dbReference type="AlphaFoldDB" id="A0A1R3L326"/>
<comment type="caution">
    <text evidence="1">The sequence shown here is derived from an EMBL/GenBank/DDBJ whole genome shotgun (WGS) entry which is preliminary data.</text>
</comment>
<sequence length="55" mass="6168">MLQKQRFEDKLVGSGFSFLLRDVDEDGRNGLVDESKTSEKANKVMGQCATPWSCD</sequence>
<evidence type="ECO:0000313" key="1">
    <source>
        <dbReference type="EMBL" id="OMP13763.1"/>
    </source>
</evidence>
<dbReference type="EMBL" id="AWUE01003340">
    <property type="protein sequence ID" value="OMP13763.1"/>
    <property type="molecule type" value="Genomic_DNA"/>
</dbReference>
<dbReference type="Proteomes" id="UP000187203">
    <property type="component" value="Unassembled WGS sequence"/>
</dbReference>
<reference evidence="2" key="1">
    <citation type="submission" date="2013-09" db="EMBL/GenBank/DDBJ databases">
        <title>Corchorus olitorius genome sequencing.</title>
        <authorList>
            <person name="Alam M."/>
            <person name="Haque M.S."/>
            <person name="Islam M.S."/>
            <person name="Emdad E.M."/>
            <person name="Islam M.M."/>
            <person name="Ahmed B."/>
            <person name="Halim A."/>
            <person name="Hossen Q.M.M."/>
            <person name="Hossain M.Z."/>
            <person name="Ahmed R."/>
            <person name="Khan M.M."/>
            <person name="Islam R."/>
            <person name="Rashid M.M."/>
            <person name="Khan S.A."/>
            <person name="Rahman M.S."/>
            <person name="Alam M."/>
            <person name="Yahiya A.S."/>
            <person name="Khan M.S."/>
            <person name="Azam M.S."/>
            <person name="Haque T."/>
            <person name="Lashkar M.Z.H."/>
            <person name="Akhand A.I."/>
            <person name="Morshed G."/>
            <person name="Roy S."/>
            <person name="Uddin K.S."/>
            <person name="Rabeya T."/>
            <person name="Hossain A.S."/>
            <person name="Chowdhury A."/>
            <person name="Snigdha A.R."/>
            <person name="Mortoza M.S."/>
            <person name="Matin S.A."/>
            <person name="Hoque S.M.E."/>
            <person name="Islam M.K."/>
            <person name="Roy D.K."/>
            <person name="Haider R."/>
            <person name="Moosa M.M."/>
            <person name="Elias S.M."/>
            <person name="Hasan A.M."/>
            <person name="Jahan S."/>
            <person name="Shafiuddin M."/>
            <person name="Mahmood N."/>
            <person name="Shommy N.S."/>
        </authorList>
    </citation>
    <scope>NUCLEOTIDE SEQUENCE [LARGE SCALE GENOMIC DNA]</scope>
    <source>
        <strain evidence="2">cv. O-4</strain>
    </source>
</reference>
<proteinExistence type="predicted"/>
<evidence type="ECO:0000313" key="2">
    <source>
        <dbReference type="Proteomes" id="UP000187203"/>
    </source>
</evidence>